<feature type="binding site" evidence="5">
    <location>
        <position position="76"/>
    </location>
    <ligand>
        <name>(2E)-4-hydroxy-3-methylbut-2-enyl diphosphate</name>
        <dbReference type="ChEBI" id="CHEBI:128753"/>
    </ligand>
</feature>
<dbReference type="GO" id="GO:0016114">
    <property type="term" value="P:terpenoid biosynthetic process"/>
    <property type="evidence" value="ECO:0007669"/>
    <property type="project" value="UniProtKB-UniRule"/>
</dbReference>
<evidence type="ECO:0000256" key="2">
    <source>
        <dbReference type="ARBA" id="ARBA00022723"/>
    </source>
</evidence>
<dbReference type="HAMAP" id="MF_00191">
    <property type="entry name" value="IspH"/>
    <property type="match status" value="1"/>
</dbReference>
<comment type="cofactor">
    <cofactor evidence="5">
        <name>[4Fe-4S] cluster</name>
        <dbReference type="ChEBI" id="CHEBI:49883"/>
    </cofactor>
    <text evidence="5">Binds 1 [4Fe-4S] cluster per subunit.</text>
</comment>
<dbReference type="Gene3D" id="3.40.50.11270">
    <property type="match status" value="1"/>
</dbReference>
<feature type="binding site" evidence="5">
    <location>
        <position position="41"/>
    </location>
    <ligand>
        <name>dimethylallyl diphosphate</name>
        <dbReference type="ChEBI" id="CHEBI:57623"/>
    </ligand>
</feature>
<dbReference type="GO" id="GO:0051745">
    <property type="term" value="F:4-hydroxy-3-methylbut-2-enyl diphosphate reductase activity"/>
    <property type="evidence" value="ECO:0007669"/>
    <property type="project" value="UniProtKB-UniRule"/>
</dbReference>
<feature type="binding site" evidence="5">
    <location>
        <position position="76"/>
    </location>
    <ligand>
        <name>isopentenyl diphosphate</name>
        <dbReference type="ChEBI" id="CHEBI:128769"/>
    </ligand>
</feature>
<evidence type="ECO:0000256" key="5">
    <source>
        <dbReference type="HAMAP-Rule" id="MF_00191"/>
    </source>
</evidence>
<keyword evidence="5" id="KW-0560">Oxidoreductase</keyword>
<feature type="binding site" evidence="5">
    <location>
        <position position="223"/>
    </location>
    <ligand>
        <name>(2E)-4-hydroxy-3-methylbut-2-enyl diphosphate</name>
        <dbReference type="ChEBI" id="CHEBI:128753"/>
    </ligand>
</feature>
<dbReference type="Proteomes" id="UP001144256">
    <property type="component" value="Unassembled WGS sequence"/>
</dbReference>
<feature type="binding site" evidence="5">
    <location>
        <position position="76"/>
    </location>
    <ligand>
        <name>dimethylallyl diphosphate</name>
        <dbReference type="ChEBI" id="CHEBI:57623"/>
    </ligand>
</feature>
<dbReference type="CDD" id="cd13944">
    <property type="entry name" value="lytB_ispH"/>
    <property type="match status" value="1"/>
</dbReference>
<dbReference type="NCBIfam" id="NF002187">
    <property type="entry name" value="PRK01045.1-1"/>
    <property type="match status" value="1"/>
</dbReference>
<keyword evidence="7" id="KW-1185">Reference proteome</keyword>
<dbReference type="InterPro" id="IPR003451">
    <property type="entry name" value="LytB/IspH"/>
</dbReference>
<keyword evidence="3 5" id="KW-0408">Iron</keyword>
<dbReference type="PANTHER" id="PTHR30426:SF0">
    <property type="entry name" value="4-HYDROXY-3-METHYLBUT-2-ENYL DIPHOSPHATE REDUCTASE"/>
    <property type="match status" value="1"/>
</dbReference>
<comment type="catalytic activity">
    <reaction evidence="5">
        <text>isopentenyl diphosphate + 2 oxidized [2Fe-2S]-[ferredoxin] + H2O = (2E)-4-hydroxy-3-methylbut-2-enyl diphosphate + 2 reduced [2Fe-2S]-[ferredoxin] + 2 H(+)</text>
        <dbReference type="Rhea" id="RHEA:24488"/>
        <dbReference type="Rhea" id="RHEA-COMP:10000"/>
        <dbReference type="Rhea" id="RHEA-COMP:10001"/>
        <dbReference type="ChEBI" id="CHEBI:15377"/>
        <dbReference type="ChEBI" id="CHEBI:15378"/>
        <dbReference type="ChEBI" id="CHEBI:33737"/>
        <dbReference type="ChEBI" id="CHEBI:33738"/>
        <dbReference type="ChEBI" id="CHEBI:128753"/>
        <dbReference type="ChEBI" id="CHEBI:128769"/>
        <dbReference type="EC" id="1.17.7.4"/>
    </reaction>
</comment>
<sequence>MIMEIIVAKSAGFCFGVDRAVKSVYDNISNKPLYTYGPIIHNLQVVNELEDKGVKVVNNIEELRKLEKGKVIIRSHGVEEKIYEIIKDSGFSIVDATCPYVKKIHHIVNDYSKKGDTIIIIGDSTHPEVIGIKGWSTRETIIIENVEDAKKLDIPKDTHLCVVAQTTLNYLKYQEIIEIILDKGYHVDIKNTICRATRDRQEEAINLSKKVDKMLVIGGKHSSNTRKLYQLCKNQCDNTYHIETIEDLELLVFSKNEIIGITAGASTPKNIIQEVITHVRNTERN</sequence>
<feature type="binding site" evidence="5">
    <location>
        <position position="126"/>
    </location>
    <ligand>
        <name>(2E)-4-hydroxy-3-methylbut-2-enyl diphosphate</name>
        <dbReference type="ChEBI" id="CHEBI:128753"/>
    </ligand>
</feature>
<comment type="caution">
    <text evidence="6">The sequence shown here is derived from an EMBL/GenBank/DDBJ whole genome shotgun (WGS) entry which is preliminary data.</text>
</comment>
<dbReference type="PANTHER" id="PTHR30426">
    <property type="entry name" value="4-HYDROXY-3-METHYLBUT-2-ENYL DIPHOSPHATE REDUCTASE"/>
    <property type="match status" value="1"/>
</dbReference>
<reference evidence="6" key="1">
    <citation type="submission" date="2022-06" db="EMBL/GenBank/DDBJ databases">
        <title>Vallitalea longa sp. nov., an anaerobic bacterium isolated from marine sediment.</title>
        <authorList>
            <person name="Hirano S."/>
            <person name="Terahara T."/>
            <person name="Mori K."/>
            <person name="Hamada M."/>
            <person name="Matsumoto R."/>
            <person name="Kobayashi T."/>
        </authorList>
    </citation>
    <scope>NUCLEOTIDE SEQUENCE</scope>
    <source>
        <strain evidence="6">SH18-1</strain>
    </source>
</reference>
<feature type="binding site" evidence="5">
    <location>
        <position position="41"/>
    </location>
    <ligand>
        <name>isopentenyl diphosphate</name>
        <dbReference type="ChEBI" id="CHEBI:128769"/>
    </ligand>
</feature>
<dbReference type="GO" id="GO:0050992">
    <property type="term" value="P:dimethylallyl diphosphate biosynthetic process"/>
    <property type="evidence" value="ECO:0007669"/>
    <property type="project" value="UniProtKB-UniRule"/>
</dbReference>
<feature type="binding site" evidence="5">
    <location>
        <position position="223"/>
    </location>
    <ligand>
        <name>isopentenyl diphosphate</name>
        <dbReference type="ChEBI" id="CHEBI:128769"/>
    </ligand>
</feature>
<dbReference type="GO" id="GO:0046872">
    <property type="term" value="F:metal ion binding"/>
    <property type="evidence" value="ECO:0007669"/>
    <property type="project" value="UniProtKB-KW"/>
</dbReference>
<keyword evidence="5" id="KW-0414">Isoprene biosynthesis</keyword>
<feature type="binding site" evidence="5">
    <location>
        <position position="266"/>
    </location>
    <ligand>
        <name>(2E)-4-hydroxy-3-methylbut-2-enyl diphosphate</name>
        <dbReference type="ChEBI" id="CHEBI:128753"/>
    </ligand>
</feature>
<organism evidence="6 7">
    <name type="scientific">Vallitalea longa</name>
    <dbReference type="NCBI Taxonomy" id="2936439"/>
    <lineage>
        <taxon>Bacteria</taxon>
        <taxon>Bacillati</taxon>
        <taxon>Bacillota</taxon>
        <taxon>Clostridia</taxon>
        <taxon>Lachnospirales</taxon>
        <taxon>Vallitaleaceae</taxon>
        <taxon>Vallitalea</taxon>
    </lineage>
</organism>
<evidence type="ECO:0000256" key="3">
    <source>
        <dbReference type="ARBA" id="ARBA00023004"/>
    </source>
</evidence>
<gene>
    <name evidence="5 6" type="primary">ispH</name>
    <name evidence="6" type="ORF">SH1V18_26200</name>
</gene>
<feature type="binding site" evidence="5">
    <location>
        <position position="98"/>
    </location>
    <ligand>
        <name>[4Fe-4S] cluster</name>
        <dbReference type="ChEBI" id="CHEBI:49883"/>
    </ligand>
</feature>
<evidence type="ECO:0000313" key="6">
    <source>
        <dbReference type="EMBL" id="GKX30140.1"/>
    </source>
</evidence>
<feature type="binding site" evidence="5">
    <location>
        <position position="194"/>
    </location>
    <ligand>
        <name>[4Fe-4S] cluster</name>
        <dbReference type="ChEBI" id="CHEBI:49883"/>
    </ligand>
</feature>
<feature type="binding site" evidence="5">
    <location>
        <position position="126"/>
    </location>
    <ligand>
        <name>isopentenyl diphosphate</name>
        <dbReference type="ChEBI" id="CHEBI:128769"/>
    </ligand>
</feature>
<keyword evidence="4 5" id="KW-0411">Iron-sulfur</keyword>
<feature type="binding site" evidence="5">
    <location>
        <position position="223"/>
    </location>
    <ligand>
        <name>dimethylallyl diphosphate</name>
        <dbReference type="ChEBI" id="CHEBI:57623"/>
    </ligand>
</feature>
<comment type="catalytic activity">
    <reaction evidence="5">
        <text>dimethylallyl diphosphate + 2 oxidized [2Fe-2S]-[ferredoxin] + H2O = (2E)-4-hydroxy-3-methylbut-2-enyl diphosphate + 2 reduced [2Fe-2S]-[ferredoxin] + 2 H(+)</text>
        <dbReference type="Rhea" id="RHEA:24825"/>
        <dbReference type="Rhea" id="RHEA-COMP:10000"/>
        <dbReference type="Rhea" id="RHEA-COMP:10001"/>
        <dbReference type="ChEBI" id="CHEBI:15377"/>
        <dbReference type="ChEBI" id="CHEBI:15378"/>
        <dbReference type="ChEBI" id="CHEBI:33737"/>
        <dbReference type="ChEBI" id="CHEBI:33738"/>
        <dbReference type="ChEBI" id="CHEBI:57623"/>
        <dbReference type="ChEBI" id="CHEBI:128753"/>
        <dbReference type="EC" id="1.17.7.4"/>
    </reaction>
</comment>
<evidence type="ECO:0000256" key="4">
    <source>
        <dbReference type="ARBA" id="ARBA00023014"/>
    </source>
</evidence>
<feature type="binding site" evidence="5">
    <location>
        <position position="222"/>
    </location>
    <ligand>
        <name>(2E)-4-hydroxy-3-methylbut-2-enyl diphosphate</name>
        <dbReference type="ChEBI" id="CHEBI:128753"/>
    </ligand>
</feature>
<name>A0A9W5YCN0_9FIRM</name>
<keyword evidence="1 5" id="KW-0004">4Fe-4S</keyword>
<dbReference type="EC" id="1.17.7.4" evidence="5"/>
<comment type="pathway">
    <text evidence="5">Isoprenoid biosynthesis; isopentenyl diphosphate biosynthesis via DXP pathway; isopentenyl diphosphate from 1-deoxy-D-xylulose 5-phosphate: step 6/6.</text>
</comment>
<evidence type="ECO:0000256" key="1">
    <source>
        <dbReference type="ARBA" id="ARBA00022485"/>
    </source>
</evidence>
<protein>
    <recommendedName>
        <fullName evidence="5">4-hydroxy-3-methylbut-2-enyl diphosphate reductase</fullName>
        <shortName evidence="5">HMBPP reductase</shortName>
        <ecNumber evidence="5">1.17.7.4</ecNumber>
    </recommendedName>
</protein>
<feature type="binding site" evidence="5">
    <location>
        <position position="222"/>
    </location>
    <ligand>
        <name>dimethylallyl diphosphate</name>
        <dbReference type="ChEBI" id="CHEBI:57623"/>
    </ligand>
</feature>
<feature type="active site" description="Proton donor" evidence="5">
    <location>
        <position position="128"/>
    </location>
</feature>
<keyword evidence="2 5" id="KW-0479">Metal-binding</keyword>
<dbReference type="EMBL" id="BRLB01000007">
    <property type="protein sequence ID" value="GKX30140.1"/>
    <property type="molecule type" value="Genomic_DNA"/>
</dbReference>
<comment type="similarity">
    <text evidence="5">Belongs to the IspH family.</text>
</comment>
<dbReference type="AlphaFoldDB" id="A0A9W5YCN0"/>
<feature type="binding site" evidence="5">
    <location>
        <position position="126"/>
    </location>
    <ligand>
        <name>dimethylallyl diphosphate</name>
        <dbReference type="ChEBI" id="CHEBI:57623"/>
    </ligand>
</feature>
<dbReference type="NCBIfam" id="TIGR00216">
    <property type="entry name" value="ispH_lytB"/>
    <property type="match status" value="1"/>
</dbReference>
<feature type="binding site" evidence="5">
    <location>
        <position position="224"/>
    </location>
    <ligand>
        <name>isopentenyl diphosphate</name>
        <dbReference type="ChEBI" id="CHEBI:128769"/>
    </ligand>
</feature>
<comment type="function">
    <text evidence="5">Catalyzes the conversion of 1-hydroxy-2-methyl-2-(E)-butenyl 4-diphosphate (HMBPP) into a mixture of isopentenyl diphosphate (IPP) and dimethylallyl diphosphate (DMAPP). Acts in the terminal step of the DOXP/MEP pathway for isoprenoid precursor biosynthesis.</text>
</comment>
<proteinExistence type="inferred from homology"/>
<feature type="binding site" evidence="5">
    <location>
        <position position="224"/>
    </location>
    <ligand>
        <name>dimethylallyl diphosphate</name>
        <dbReference type="ChEBI" id="CHEBI:57623"/>
    </ligand>
</feature>
<accession>A0A9W5YCN0</accession>
<feature type="binding site" evidence="5">
    <location>
        <position position="166"/>
    </location>
    <ligand>
        <name>(2E)-4-hydroxy-3-methylbut-2-enyl diphosphate</name>
        <dbReference type="ChEBI" id="CHEBI:128753"/>
    </ligand>
</feature>
<dbReference type="GO" id="GO:0051539">
    <property type="term" value="F:4 iron, 4 sulfur cluster binding"/>
    <property type="evidence" value="ECO:0007669"/>
    <property type="project" value="UniProtKB-UniRule"/>
</dbReference>
<feature type="binding site" evidence="5">
    <location>
        <position position="222"/>
    </location>
    <ligand>
        <name>isopentenyl diphosphate</name>
        <dbReference type="ChEBI" id="CHEBI:128769"/>
    </ligand>
</feature>
<feature type="binding site" evidence="5">
    <location>
        <position position="266"/>
    </location>
    <ligand>
        <name>isopentenyl diphosphate</name>
        <dbReference type="ChEBI" id="CHEBI:128769"/>
    </ligand>
</feature>
<dbReference type="GO" id="GO:0019288">
    <property type="term" value="P:isopentenyl diphosphate biosynthetic process, methylerythritol 4-phosphate pathway"/>
    <property type="evidence" value="ECO:0007669"/>
    <property type="project" value="UniProtKB-UniRule"/>
</dbReference>
<evidence type="ECO:0000313" key="7">
    <source>
        <dbReference type="Proteomes" id="UP001144256"/>
    </source>
</evidence>
<feature type="binding site" evidence="5">
    <location>
        <position position="266"/>
    </location>
    <ligand>
        <name>dimethylallyl diphosphate</name>
        <dbReference type="ChEBI" id="CHEBI:57623"/>
    </ligand>
</feature>
<feature type="binding site" evidence="5">
    <location>
        <position position="41"/>
    </location>
    <ligand>
        <name>(2E)-4-hydroxy-3-methylbut-2-enyl diphosphate</name>
        <dbReference type="ChEBI" id="CHEBI:128753"/>
    </ligand>
</feature>
<feature type="binding site" evidence="5">
    <location>
        <position position="224"/>
    </location>
    <ligand>
        <name>(2E)-4-hydroxy-3-methylbut-2-enyl diphosphate</name>
        <dbReference type="ChEBI" id="CHEBI:128753"/>
    </ligand>
</feature>
<comment type="pathway">
    <text evidence="5">Isoprenoid biosynthesis; dimethylallyl diphosphate biosynthesis; dimethylallyl diphosphate from (2E)-4-hydroxy-3-methylbutenyl diphosphate: step 1/1.</text>
</comment>
<dbReference type="Gene3D" id="3.40.1010.20">
    <property type="entry name" value="4-hydroxy-3-methylbut-2-enyl diphosphate reductase, catalytic domain"/>
    <property type="match status" value="2"/>
</dbReference>
<feature type="binding site" evidence="5">
    <location>
        <position position="14"/>
    </location>
    <ligand>
        <name>[4Fe-4S] cluster</name>
        <dbReference type="ChEBI" id="CHEBI:49883"/>
    </ligand>
</feature>
<dbReference type="Pfam" id="PF02401">
    <property type="entry name" value="LYTB"/>
    <property type="match status" value="1"/>
</dbReference>